<evidence type="ECO:0000313" key="4">
    <source>
        <dbReference type="Proteomes" id="UP001431783"/>
    </source>
</evidence>
<dbReference type="InterPro" id="IPR018797">
    <property type="entry name" value="FAM98"/>
</dbReference>
<dbReference type="PANTHER" id="PTHR31353">
    <property type="entry name" value="FAM98"/>
    <property type="match status" value="1"/>
</dbReference>
<feature type="compositionally biased region" description="Gly residues" evidence="2">
    <location>
        <begin position="347"/>
        <end position="360"/>
    </location>
</feature>
<accession>A0AAW1UNQ4</accession>
<dbReference type="Proteomes" id="UP001431783">
    <property type="component" value="Unassembled WGS sequence"/>
</dbReference>
<gene>
    <name evidence="3" type="ORF">WA026_016445</name>
</gene>
<feature type="region of interest" description="Disordered" evidence="2">
    <location>
        <begin position="292"/>
        <end position="370"/>
    </location>
</feature>
<name>A0AAW1UNQ4_9CUCU</name>
<reference evidence="3 4" key="1">
    <citation type="submission" date="2023-03" db="EMBL/GenBank/DDBJ databases">
        <title>Genome insight into feeding habits of ladybird beetles.</title>
        <authorList>
            <person name="Li H.-S."/>
            <person name="Huang Y.-H."/>
            <person name="Pang H."/>
        </authorList>
    </citation>
    <scope>NUCLEOTIDE SEQUENCE [LARGE SCALE GENOMIC DNA]</scope>
    <source>
        <strain evidence="3">SYSU_2023b</strain>
        <tissue evidence="3">Whole body</tissue>
    </source>
</reference>
<organism evidence="3 4">
    <name type="scientific">Henosepilachna vigintioctopunctata</name>
    <dbReference type="NCBI Taxonomy" id="420089"/>
    <lineage>
        <taxon>Eukaryota</taxon>
        <taxon>Metazoa</taxon>
        <taxon>Ecdysozoa</taxon>
        <taxon>Arthropoda</taxon>
        <taxon>Hexapoda</taxon>
        <taxon>Insecta</taxon>
        <taxon>Pterygota</taxon>
        <taxon>Neoptera</taxon>
        <taxon>Endopterygota</taxon>
        <taxon>Coleoptera</taxon>
        <taxon>Polyphaga</taxon>
        <taxon>Cucujiformia</taxon>
        <taxon>Coccinelloidea</taxon>
        <taxon>Coccinellidae</taxon>
        <taxon>Epilachninae</taxon>
        <taxon>Epilachnini</taxon>
        <taxon>Henosepilachna</taxon>
    </lineage>
</organism>
<evidence type="ECO:0000313" key="3">
    <source>
        <dbReference type="EMBL" id="KAK9881570.1"/>
    </source>
</evidence>
<dbReference type="AlphaFoldDB" id="A0AAW1UNQ4"/>
<dbReference type="GO" id="GO:0072669">
    <property type="term" value="C:tRNA-splicing ligase complex"/>
    <property type="evidence" value="ECO:0007669"/>
    <property type="project" value="TreeGrafter"/>
</dbReference>
<keyword evidence="4" id="KW-1185">Reference proteome</keyword>
<evidence type="ECO:0000256" key="1">
    <source>
        <dbReference type="ARBA" id="ARBA00007218"/>
    </source>
</evidence>
<comment type="similarity">
    <text evidence="1">Belongs to the FAM98 family.</text>
</comment>
<feature type="compositionally biased region" description="Basic residues" evidence="2">
    <location>
        <begin position="432"/>
        <end position="442"/>
    </location>
</feature>
<feature type="region of interest" description="Disordered" evidence="2">
    <location>
        <begin position="399"/>
        <end position="442"/>
    </location>
</feature>
<feature type="compositionally biased region" description="Polar residues" evidence="2">
    <location>
        <begin position="399"/>
        <end position="422"/>
    </location>
</feature>
<dbReference type="Pfam" id="PF10239">
    <property type="entry name" value="DUF2465"/>
    <property type="match status" value="1"/>
</dbReference>
<feature type="compositionally biased region" description="Gly residues" evidence="2">
    <location>
        <begin position="326"/>
        <end position="337"/>
    </location>
</feature>
<evidence type="ECO:0000256" key="2">
    <source>
        <dbReference type="SAM" id="MobiDB-lite"/>
    </source>
</evidence>
<dbReference type="EMBL" id="JARQZJ010000069">
    <property type="protein sequence ID" value="KAK9881570.1"/>
    <property type="molecule type" value="Genomic_DNA"/>
</dbReference>
<evidence type="ECO:0008006" key="5">
    <source>
        <dbReference type="Google" id="ProtNLM"/>
    </source>
</evidence>
<sequence length="442" mass="49888">MEEQILTGIKNVGYEGALLNKGNLKTAIEYGSKNIEYTKLVHYLTTQLRAVSNIDEEVNFITSPEDSASFVIEISSFLKELNCPYRTLTQGHASERLQNLEDRQLLLDYLISELMVAQIIHEKTPTKKIELKLQETPEAANLKKILMALKFPRPPADISLKTIFGKLIPRVEELVNKAGEELIGKAFFSGFLSDKQWQILGDLHKALNSEYKIRREMLLTRLDVTVQSFQWSDRTKGKEDYFEKIYKEQRQHLTPDPDVDIASLLAARDDVAIIEKTSSSNVRKNTKTSIHKVIIGQVPDRGGRTNELAPPPPEMPSWQQRVPDSQGGGRGGYGRGGSQQNYSRGRGQSGTGRGGNGETGNYGSRANSGTYGNDYQSNYTAYDSAGSYDANKRAKSYDNFQTNHSTYSDQYVRDAQNNQQYHSRSEYSRGRSNYHRGRGNYR</sequence>
<dbReference type="PANTHER" id="PTHR31353:SF1">
    <property type="entry name" value="PROTEIN FAM98B"/>
    <property type="match status" value="1"/>
</dbReference>
<protein>
    <recommendedName>
        <fullName evidence="5">Protein FAM98A</fullName>
    </recommendedName>
</protein>
<proteinExistence type="inferred from homology"/>
<comment type="caution">
    <text evidence="3">The sequence shown here is derived from an EMBL/GenBank/DDBJ whole genome shotgun (WGS) entry which is preliminary data.</text>
</comment>